<keyword evidence="3" id="KW-0328">Glycosyltransferase</keyword>
<organism evidence="3 4">
    <name type="scientific">Endosaccharibacter trunci</name>
    <dbReference type="NCBI Taxonomy" id="2812733"/>
    <lineage>
        <taxon>Bacteria</taxon>
        <taxon>Pseudomonadati</taxon>
        <taxon>Pseudomonadota</taxon>
        <taxon>Alphaproteobacteria</taxon>
        <taxon>Acetobacterales</taxon>
        <taxon>Acetobacteraceae</taxon>
        <taxon>Endosaccharibacter</taxon>
    </lineage>
</organism>
<dbReference type="Gene3D" id="3.90.550.10">
    <property type="entry name" value="Spore Coat Polysaccharide Biosynthesis Protein SpsA, Chain A"/>
    <property type="match status" value="1"/>
</dbReference>
<evidence type="ECO:0000313" key="4">
    <source>
        <dbReference type="Proteomes" id="UP001524587"/>
    </source>
</evidence>
<dbReference type="InterPro" id="IPR029044">
    <property type="entry name" value="Nucleotide-diphossugar_trans"/>
</dbReference>
<sequence>MLALAVLTLLIWCWLILFHGRFWQAGPVLRPVPADPDASWPPVQIVIPARDEAEGVAACLRSLLAQDYPARYRIVLVDDRSTDGTGALARAVGEGSARLLVVDGAEPPESWSGKLWAVNQGVAAALADLPEAHGYLLLCDADIIHAPAHLTTLVAKAERERLDQVSEMVELSTVSMAERALVPAFVFFFQLLYPFARVNDPRSRTAAAAGGTVLIRKDALARIGGIESLRGALIDDVTLATRVKRAGGRIWLGHSMLARSVRPYPGAADVWRMVARTAYVQLRFSPLLLLGTVIGMVLVWLAPVLCLVFGHGLARWFGLGAWVLSTGSFLPTLRRFRLSPLWALLLPLIGLFYTGATIGSAIDHHRGRGVVWKSRAYRDREKGRTVA</sequence>
<keyword evidence="1" id="KW-1133">Transmembrane helix</keyword>
<keyword evidence="4" id="KW-1185">Reference proteome</keyword>
<evidence type="ECO:0000259" key="2">
    <source>
        <dbReference type="Pfam" id="PF00535"/>
    </source>
</evidence>
<dbReference type="SUPFAM" id="SSF53448">
    <property type="entry name" value="Nucleotide-diphospho-sugar transferases"/>
    <property type="match status" value="1"/>
</dbReference>
<feature type="transmembrane region" description="Helical" evidence="1">
    <location>
        <begin position="287"/>
        <end position="310"/>
    </location>
</feature>
<proteinExistence type="predicted"/>
<protein>
    <submittedName>
        <fullName evidence="3">Glycosyltransferase</fullName>
        <ecNumber evidence="3">2.4.-.-</ecNumber>
    </submittedName>
</protein>
<name>A0ABT1WBL5_9PROT</name>
<accession>A0ABT1WBL5</accession>
<dbReference type="InterPro" id="IPR001173">
    <property type="entry name" value="Glyco_trans_2-like"/>
</dbReference>
<dbReference type="InterPro" id="IPR017832">
    <property type="entry name" value="Glyco_trans_2_hopen-assoc_HpnB"/>
</dbReference>
<evidence type="ECO:0000256" key="1">
    <source>
        <dbReference type="SAM" id="Phobius"/>
    </source>
</evidence>
<reference evidence="3 4" key="1">
    <citation type="submission" date="2022-06" db="EMBL/GenBank/DDBJ databases">
        <title>Endosaccharibacter gen. nov., sp. nov., endophytic bacteria isolated from sugarcane.</title>
        <authorList>
            <person name="Pitiwittayakul N."/>
            <person name="Yukphan P."/>
            <person name="Charoenyingcharoen P."/>
            <person name="Tanasupawat S."/>
        </authorList>
    </citation>
    <scope>NUCLEOTIDE SEQUENCE [LARGE SCALE GENOMIC DNA]</scope>
    <source>
        <strain evidence="3 4">KSS8</strain>
    </source>
</reference>
<keyword evidence="1" id="KW-0812">Transmembrane</keyword>
<keyword evidence="3" id="KW-0808">Transferase</keyword>
<dbReference type="EC" id="2.4.-.-" evidence="3"/>
<dbReference type="CDD" id="cd00761">
    <property type="entry name" value="Glyco_tranf_GTA_type"/>
    <property type="match status" value="1"/>
</dbReference>
<dbReference type="GO" id="GO:0016757">
    <property type="term" value="F:glycosyltransferase activity"/>
    <property type="evidence" value="ECO:0007669"/>
    <property type="project" value="UniProtKB-KW"/>
</dbReference>
<gene>
    <name evidence="3" type="ORF">NFI95_12235</name>
</gene>
<keyword evidence="1" id="KW-0472">Membrane</keyword>
<evidence type="ECO:0000313" key="3">
    <source>
        <dbReference type="EMBL" id="MCQ8279213.1"/>
    </source>
</evidence>
<dbReference type="RefSeq" id="WP_422864698.1">
    <property type="nucleotide sequence ID" value="NZ_JAMSKV010000010.1"/>
</dbReference>
<dbReference type="Pfam" id="PF00535">
    <property type="entry name" value="Glycos_transf_2"/>
    <property type="match status" value="1"/>
</dbReference>
<dbReference type="PANTHER" id="PTHR43646">
    <property type="entry name" value="GLYCOSYLTRANSFERASE"/>
    <property type="match status" value="1"/>
</dbReference>
<dbReference type="EMBL" id="JAMSKV010000010">
    <property type="protein sequence ID" value="MCQ8279213.1"/>
    <property type="molecule type" value="Genomic_DNA"/>
</dbReference>
<comment type="caution">
    <text evidence="3">The sequence shown here is derived from an EMBL/GenBank/DDBJ whole genome shotgun (WGS) entry which is preliminary data.</text>
</comment>
<dbReference type="PANTHER" id="PTHR43646:SF3">
    <property type="entry name" value="SLR1566 PROTEIN"/>
    <property type="match status" value="1"/>
</dbReference>
<feature type="domain" description="Glycosyltransferase 2-like" evidence="2">
    <location>
        <begin position="45"/>
        <end position="223"/>
    </location>
</feature>
<feature type="transmembrane region" description="Helical" evidence="1">
    <location>
        <begin position="340"/>
        <end position="362"/>
    </location>
</feature>
<feature type="transmembrane region" description="Helical" evidence="1">
    <location>
        <begin position="316"/>
        <end position="333"/>
    </location>
</feature>
<dbReference type="Proteomes" id="UP001524587">
    <property type="component" value="Unassembled WGS sequence"/>
</dbReference>
<dbReference type="NCBIfam" id="TIGR03469">
    <property type="entry name" value="HpnB"/>
    <property type="match status" value="1"/>
</dbReference>